<sequence length="70" mass="8233">MDFIWSVGAFFVFSGALLLTVLVFYLFRGSWRFTIYGVRLIYVLNLYLCCINDASIIKIIHTQLKLENYE</sequence>
<dbReference type="KEGG" id="aup:AsAng_0036670"/>
<dbReference type="EMBL" id="AP026867">
    <property type="protein sequence ID" value="BDS12942.1"/>
    <property type="molecule type" value="Genomic_DNA"/>
</dbReference>
<dbReference type="AlphaFoldDB" id="A0A916DUR3"/>
<organism evidence="2 3">
    <name type="scientific">Aureispira anguillae</name>
    <dbReference type="NCBI Taxonomy" id="2864201"/>
    <lineage>
        <taxon>Bacteria</taxon>
        <taxon>Pseudomonadati</taxon>
        <taxon>Bacteroidota</taxon>
        <taxon>Saprospiria</taxon>
        <taxon>Saprospirales</taxon>
        <taxon>Saprospiraceae</taxon>
        <taxon>Aureispira</taxon>
    </lineage>
</organism>
<reference evidence="2" key="1">
    <citation type="submission" date="2022-09" db="EMBL/GenBank/DDBJ databases">
        <title>Aureispira anguillicida sp. nov., isolated from Leptocephalus of Japanese eel Anguilla japonica.</title>
        <authorList>
            <person name="Yuasa K."/>
            <person name="Mekata T."/>
            <person name="Ikunari K."/>
        </authorList>
    </citation>
    <scope>NUCLEOTIDE SEQUENCE</scope>
    <source>
        <strain evidence="2">EL160426</strain>
    </source>
</reference>
<protein>
    <submittedName>
        <fullName evidence="2">Uncharacterized protein</fullName>
    </submittedName>
</protein>
<feature type="transmembrane region" description="Helical" evidence="1">
    <location>
        <begin position="39"/>
        <end position="60"/>
    </location>
</feature>
<proteinExistence type="predicted"/>
<name>A0A916DUR3_9BACT</name>
<gene>
    <name evidence="2" type="ORF">AsAng_0036670</name>
</gene>
<evidence type="ECO:0000313" key="2">
    <source>
        <dbReference type="EMBL" id="BDS12942.1"/>
    </source>
</evidence>
<evidence type="ECO:0000313" key="3">
    <source>
        <dbReference type="Proteomes" id="UP001060919"/>
    </source>
</evidence>
<keyword evidence="3" id="KW-1185">Reference proteome</keyword>
<evidence type="ECO:0000256" key="1">
    <source>
        <dbReference type="SAM" id="Phobius"/>
    </source>
</evidence>
<keyword evidence="1" id="KW-0472">Membrane</keyword>
<accession>A0A916DUR3</accession>
<keyword evidence="1" id="KW-1133">Transmembrane helix</keyword>
<dbReference type="Proteomes" id="UP001060919">
    <property type="component" value="Chromosome"/>
</dbReference>
<feature type="transmembrane region" description="Helical" evidence="1">
    <location>
        <begin position="6"/>
        <end position="27"/>
    </location>
</feature>
<keyword evidence="1" id="KW-0812">Transmembrane</keyword>